<evidence type="ECO:0000256" key="1">
    <source>
        <dbReference type="ARBA" id="ARBA00004141"/>
    </source>
</evidence>
<dbReference type="AlphaFoldDB" id="K7WGK9"/>
<evidence type="ECO:0000256" key="3">
    <source>
        <dbReference type="ARBA" id="ARBA00015946"/>
    </source>
</evidence>
<evidence type="ECO:0000313" key="16">
    <source>
        <dbReference type="EMBL" id="AFX59311.1"/>
    </source>
</evidence>
<proteinExistence type="inferred from homology"/>
<comment type="catalytic activity">
    <reaction evidence="7">
        <text>4 Fe(II)-[cytochrome c] + O2 + 8 H(+)(in) = 4 Fe(III)-[cytochrome c] + 2 H2O + 4 H(+)(out)</text>
        <dbReference type="Rhea" id="RHEA:11436"/>
        <dbReference type="Rhea" id="RHEA-COMP:10350"/>
        <dbReference type="Rhea" id="RHEA-COMP:14399"/>
        <dbReference type="ChEBI" id="CHEBI:15377"/>
        <dbReference type="ChEBI" id="CHEBI:15378"/>
        <dbReference type="ChEBI" id="CHEBI:15379"/>
        <dbReference type="ChEBI" id="CHEBI:29033"/>
        <dbReference type="ChEBI" id="CHEBI:29034"/>
        <dbReference type="EC" id="7.1.1.9"/>
    </reaction>
    <physiologicalReaction direction="left-to-right" evidence="7">
        <dbReference type="Rhea" id="RHEA:11437"/>
    </physiologicalReaction>
</comment>
<keyword evidence="13" id="KW-0496">Mitochondrion</keyword>
<sequence length="61" mass="7445">MTTWNNIFFQSPSTFMMELVSTMHDYVSMFLVSILILVFMNLSYSFFMKNFNLEFYEHHQL</sequence>
<comment type="subcellular location">
    <subcellularLocation>
        <location evidence="1">Membrane</location>
        <topology evidence="1">Multi-pass membrane protein</topology>
    </subcellularLocation>
</comment>
<evidence type="ECO:0000313" key="14">
    <source>
        <dbReference type="EMBL" id="AFX59307.1"/>
    </source>
</evidence>
<gene>
    <name evidence="13" type="primary">COXII</name>
</gene>
<evidence type="ECO:0000256" key="7">
    <source>
        <dbReference type="ARBA" id="ARBA00049512"/>
    </source>
</evidence>
<name>K7WGK9_9ACAR</name>
<dbReference type="InterPro" id="IPR036257">
    <property type="entry name" value="Cyt_c_oxidase_su2_TM_sf"/>
</dbReference>
<protein>
    <recommendedName>
        <fullName evidence="3">Cytochrome c oxidase subunit 2</fullName>
    </recommendedName>
    <alternativeName>
        <fullName evidence="6">Cytochrome c oxidase polypeptide II</fullName>
    </alternativeName>
</protein>
<dbReference type="GO" id="GO:0016020">
    <property type="term" value="C:membrane"/>
    <property type="evidence" value="ECO:0007669"/>
    <property type="project" value="UniProtKB-SubCell"/>
</dbReference>
<dbReference type="GO" id="GO:0022900">
    <property type="term" value="P:electron transport chain"/>
    <property type="evidence" value="ECO:0007669"/>
    <property type="project" value="InterPro"/>
</dbReference>
<dbReference type="Pfam" id="PF02790">
    <property type="entry name" value="COX2_TM"/>
    <property type="match status" value="1"/>
</dbReference>
<keyword evidence="5 8" id="KW-0472">Membrane</keyword>
<accession>K7WGK9</accession>
<evidence type="ECO:0000256" key="2">
    <source>
        <dbReference type="ARBA" id="ARBA00007866"/>
    </source>
</evidence>
<dbReference type="Gene3D" id="1.10.287.90">
    <property type="match status" value="1"/>
</dbReference>
<evidence type="ECO:0000313" key="11">
    <source>
        <dbReference type="EMBL" id="AFX59301.1"/>
    </source>
</evidence>
<dbReference type="EMBL" id="JX102055">
    <property type="protein sequence ID" value="AFX59311.1"/>
    <property type="molecule type" value="Genomic_DNA"/>
</dbReference>
<dbReference type="EMBL" id="JX102053">
    <property type="protein sequence ID" value="AFX59307.1"/>
    <property type="molecule type" value="Genomic_DNA"/>
</dbReference>
<reference evidence="13" key="1">
    <citation type="journal article" date="2012" name="J. Econ. Entomol.">
        <title>Genetic characterization of North American populations of the wheat curl mite and dry bulb mite.</title>
        <authorList>
            <person name="Hein G.L."/>
            <person name="French R."/>
            <person name="Siriwetwiwat B."/>
            <person name="Amrine J.W."/>
        </authorList>
    </citation>
    <scope>NUCLEOTIDE SEQUENCE</scope>
    <source>
        <strain evidence="14">Dundy1</strain>
        <strain evidence="15">Dundy2</strain>
        <strain evidence="12">Kansas</strain>
        <strain evidence="11">Montana</strain>
        <strain evidence="16">Nebraska</strain>
        <strain evidence="13">South Dakota</strain>
        <strain evidence="10">Texas</strain>
    </source>
</reference>
<evidence type="ECO:0000256" key="5">
    <source>
        <dbReference type="ARBA" id="ARBA00023136"/>
    </source>
</evidence>
<keyword evidence="8" id="KW-1133">Transmembrane helix</keyword>
<evidence type="ECO:0000313" key="12">
    <source>
        <dbReference type="EMBL" id="AFX59303.1"/>
    </source>
</evidence>
<comment type="similarity">
    <text evidence="2">Belongs to the cytochrome c oxidase subunit 2 family.</text>
</comment>
<dbReference type="EMBL" id="JX102052">
    <property type="protein sequence ID" value="AFX59305.1"/>
    <property type="molecule type" value="Genomic_DNA"/>
</dbReference>
<organism evidence="13">
    <name type="scientific">Aceria tosichella</name>
    <name type="common">wheat curl mite</name>
    <dbReference type="NCBI Taxonomy" id="561515"/>
    <lineage>
        <taxon>Eukaryota</taxon>
        <taxon>Metazoa</taxon>
        <taxon>Ecdysozoa</taxon>
        <taxon>Arthropoda</taxon>
        <taxon>Chelicerata</taxon>
        <taxon>Arachnida</taxon>
        <taxon>Acari</taxon>
        <taxon>Acariformes</taxon>
        <taxon>Trombidiformes</taxon>
        <taxon>Prostigmata</taxon>
        <taxon>Eupodina</taxon>
        <taxon>Eriophyoidea</taxon>
        <taxon>Eriophyidae</taxon>
        <taxon>Eriophyinae</taxon>
        <taxon>Aceriini</taxon>
        <taxon>Aceria</taxon>
    </lineage>
</organism>
<evidence type="ECO:0000256" key="6">
    <source>
        <dbReference type="ARBA" id="ARBA00031389"/>
    </source>
</evidence>
<dbReference type="EMBL" id="JX102054">
    <property type="protein sequence ID" value="AFX59309.1"/>
    <property type="molecule type" value="Genomic_DNA"/>
</dbReference>
<dbReference type="InterPro" id="IPR011759">
    <property type="entry name" value="Cyt_c_oxidase_su2_TM_dom"/>
</dbReference>
<evidence type="ECO:0000313" key="13">
    <source>
        <dbReference type="EMBL" id="AFX59305.1"/>
    </source>
</evidence>
<dbReference type="GO" id="GO:0004129">
    <property type="term" value="F:cytochrome-c oxidase activity"/>
    <property type="evidence" value="ECO:0007669"/>
    <property type="project" value="UniProtKB-EC"/>
</dbReference>
<feature type="non-terminal residue" evidence="13">
    <location>
        <position position="61"/>
    </location>
</feature>
<evidence type="ECO:0000256" key="8">
    <source>
        <dbReference type="SAM" id="Phobius"/>
    </source>
</evidence>
<feature type="transmembrane region" description="Helical" evidence="8">
    <location>
        <begin position="26"/>
        <end position="47"/>
    </location>
</feature>
<dbReference type="SUPFAM" id="SSF81464">
    <property type="entry name" value="Cytochrome c oxidase subunit II-like, transmembrane region"/>
    <property type="match status" value="1"/>
</dbReference>
<dbReference type="EMBL" id="JX102050">
    <property type="protein sequence ID" value="AFX59301.1"/>
    <property type="molecule type" value="Genomic_DNA"/>
</dbReference>
<dbReference type="EMBL" id="JX102051">
    <property type="protein sequence ID" value="AFX59303.1"/>
    <property type="molecule type" value="Genomic_DNA"/>
</dbReference>
<feature type="domain" description="Cytochrome oxidase subunit II transmembrane region profile" evidence="9">
    <location>
        <begin position="3"/>
        <end position="47"/>
    </location>
</feature>
<evidence type="ECO:0000313" key="10">
    <source>
        <dbReference type="EMBL" id="AFX59299.1"/>
    </source>
</evidence>
<evidence type="ECO:0000259" key="9">
    <source>
        <dbReference type="Pfam" id="PF02790"/>
    </source>
</evidence>
<evidence type="ECO:0000256" key="4">
    <source>
        <dbReference type="ARBA" id="ARBA00022692"/>
    </source>
</evidence>
<geneLocation type="mitochondrion" evidence="13"/>
<evidence type="ECO:0000313" key="15">
    <source>
        <dbReference type="EMBL" id="AFX59309.1"/>
    </source>
</evidence>
<dbReference type="EMBL" id="JX102049">
    <property type="protein sequence ID" value="AFX59299.1"/>
    <property type="molecule type" value="Genomic_DNA"/>
</dbReference>
<keyword evidence="4 8" id="KW-0812">Transmembrane</keyword>